<keyword evidence="6 9" id="KW-0133">Cell shape</keyword>
<comment type="similarity">
    <text evidence="2">Belongs to the YkuD family.</text>
</comment>
<keyword evidence="4" id="KW-0808">Transferase</keyword>
<keyword evidence="3" id="KW-0328">Glycosyltransferase</keyword>
<proteinExistence type="inferred from homology"/>
<dbReference type="PANTHER" id="PTHR30582:SF24">
    <property type="entry name" value="L,D-TRANSPEPTIDASE ERFK_SRFK-RELATED"/>
    <property type="match status" value="1"/>
</dbReference>
<reference evidence="12 13" key="1">
    <citation type="submission" date="2014-11" db="EMBL/GenBank/DDBJ databases">
        <title>Genomics and ecophysiology of heterotrophic nitrogen fixing bacteria isolated from estuarine surface water.</title>
        <authorList>
            <person name="Bentzon-Tilia M."/>
            <person name="Severin I."/>
            <person name="Hansen L.H."/>
            <person name="Riemann L."/>
        </authorList>
    </citation>
    <scope>NUCLEOTIDE SEQUENCE [LARGE SCALE GENOMIC DNA]</scope>
    <source>
        <strain evidence="12 13">BAL398</strain>
    </source>
</reference>
<comment type="caution">
    <text evidence="12">The sequence shown here is derived from an EMBL/GenBank/DDBJ whole genome shotgun (WGS) entry which is preliminary data.</text>
</comment>
<dbReference type="GO" id="GO:0005576">
    <property type="term" value="C:extracellular region"/>
    <property type="evidence" value="ECO:0007669"/>
    <property type="project" value="TreeGrafter"/>
</dbReference>
<gene>
    <name evidence="12" type="ORF">OO17_13955</name>
</gene>
<dbReference type="Gene3D" id="2.40.440.10">
    <property type="entry name" value="L,D-transpeptidase catalytic domain-like"/>
    <property type="match status" value="1"/>
</dbReference>
<evidence type="ECO:0000259" key="11">
    <source>
        <dbReference type="PROSITE" id="PS52029"/>
    </source>
</evidence>
<evidence type="ECO:0000256" key="4">
    <source>
        <dbReference type="ARBA" id="ARBA00022679"/>
    </source>
</evidence>
<dbReference type="InterPro" id="IPR005490">
    <property type="entry name" value="LD_TPept_cat_dom"/>
</dbReference>
<keyword evidence="7 9" id="KW-0573">Peptidoglycan synthesis</keyword>
<evidence type="ECO:0000256" key="10">
    <source>
        <dbReference type="SAM" id="SignalP"/>
    </source>
</evidence>
<evidence type="ECO:0000256" key="2">
    <source>
        <dbReference type="ARBA" id="ARBA00005992"/>
    </source>
</evidence>
<protein>
    <recommendedName>
        <fullName evidence="11">L,D-TPase catalytic domain-containing protein</fullName>
    </recommendedName>
</protein>
<feature type="chain" id="PRO_5002319705" description="L,D-TPase catalytic domain-containing protein" evidence="10">
    <location>
        <begin position="20"/>
        <end position="214"/>
    </location>
</feature>
<feature type="domain" description="L,D-TPase catalytic" evidence="11">
    <location>
        <begin position="77"/>
        <end position="214"/>
    </location>
</feature>
<dbReference type="PROSITE" id="PS51257">
    <property type="entry name" value="PROKAR_LIPOPROTEIN"/>
    <property type="match status" value="1"/>
</dbReference>
<name>A0A0D7EML0_RHOPL</name>
<feature type="active site" description="Nucleophile" evidence="9">
    <location>
        <position position="190"/>
    </location>
</feature>
<evidence type="ECO:0000256" key="5">
    <source>
        <dbReference type="ARBA" id="ARBA00022801"/>
    </source>
</evidence>
<dbReference type="FunFam" id="2.40.440.10:FF:000002">
    <property type="entry name" value="L,D-transpeptidase ErfK/SrfK"/>
    <property type="match status" value="1"/>
</dbReference>
<dbReference type="SUPFAM" id="SSF141523">
    <property type="entry name" value="L,D-transpeptidase catalytic domain-like"/>
    <property type="match status" value="1"/>
</dbReference>
<dbReference type="GO" id="GO:0016757">
    <property type="term" value="F:glycosyltransferase activity"/>
    <property type="evidence" value="ECO:0007669"/>
    <property type="project" value="UniProtKB-KW"/>
</dbReference>
<accession>A0A0D7EML0</accession>
<dbReference type="PANTHER" id="PTHR30582">
    <property type="entry name" value="L,D-TRANSPEPTIDASE"/>
    <property type="match status" value="1"/>
</dbReference>
<dbReference type="CDD" id="cd16913">
    <property type="entry name" value="YkuD_like"/>
    <property type="match status" value="1"/>
</dbReference>
<feature type="active site" description="Proton donor/acceptor" evidence="9">
    <location>
        <position position="174"/>
    </location>
</feature>
<dbReference type="AlphaFoldDB" id="A0A0D7EML0"/>
<evidence type="ECO:0000256" key="3">
    <source>
        <dbReference type="ARBA" id="ARBA00022676"/>
    </source>
</evidence>
<evidence type="ECO:0000256" key="8">
    <source>
        <dbReference type="ARBA" id="ARBA00023316"/>
    </source>
</evidence>
<dbReference type="Pfam" id="PF03734">
    <property type="entry name" value="YkuD"/>
    <property type="match status" value="1"/>
</dbReference>
<keyword evidence="8 9" id="KW-0961">Cell wall biogenesis/degradation</keyword>
<evidence type="ECO:0000256" key="9">
    <source>
        <dbReference type="PROSITE-ProRule" id="PRU01373"/>
    </source>
</evidence>
<evidence type="ECO:0000256" key="6">
    <source>
        <dbReference type="ARBA" id="ARBA00022960"/>
    </source>
</evidence>
<keyword evidence="5" id="KW-0378">Hydrolase</keyword>
<dbReference type="GO" id="GO:0071972">
    <property type="term" value="F:peptidoglycan L,D-transpeptidase activity"/>
    <property type="evidence" value="ECO:0007669"/>
    <property type="project" value="TreeGrafter"/>
</dbReference>
<sequence>MTSRLWRAGLIVAGMAVLAGCTTTSTPSPVALSNPVAEKMYAAPVSEPHQVAALNVSEMDPQYIRQIVDFPSQEPVGTIIVDPKQRFLYLVSEHGKAIRYGVGVGKAGLEFTGTATVAYKKQWPRWTPTNDMIRREPDRYSQWRQGMDGGSRNPLGARALYLFKNGKDTLFRIHGTTEPDSIGKAVSSGCIRMVNQDIIDLYSRIPRGTKVIVR</sequence>
<comment type="pathway">
    <text evidence="1 9">Cell wall biogenesis; peptidoglycan biosynthesis.</text>
</comment>
<dbReference type="PATRIC" id="fig|1076.23.peg.2912"/>
<dbReference type="GO" id="GO:0008360">
    <property type="term" value="P:regulation of cell shape"/>
    <property type="evidence" value="ECO:0007669"/>
    <property type="project" value="UniProtKB-UniRule"/>
</dbReference>
<dbReference type="EMBL" id="JXXE01000279">
    <property type="protein sequence ID" value="KIZ41891.1"/>
    <property type="molecule type" value="Genomic_DNA"/>
</dbReference>
<organism evidence="12 13">
    <name type="scientific">Rhodopseudomonas palustris</name>
    <dbReference type="NCBI Taxonomy" id="1076"/>
    <lineage>
        <taxon>Bacteria</taxon>
        <taxon>Pseudomonadati</taxon>
        <taxon>Pseudomonadota</taxon>
        <taxon>Alphaproteobacteria</taxon>
        <taxon>Hyphomicrobiales</taxon>
        <taxon>Nitrobacteraceae</taxon>
        <taxon>Rhodopseudomonas</taxon>
    </lineage>
</organism>
<dbReference type="UniPathway" id="UPA00219"/>
<feature type="signal peptide" evidence="10">
    <location>
        <begin position="1"/>
        <end position="19"/>
    </location>
</feature>
<evidence type="ECO:0000313" key="12">
    <source>
        <dbReference type="EMBL" id="KIZ41891.1"/>
    </source>
</evidence>
<evidence type="ECO:0000256" key="1">
    <source>
        <dbReference type="ARBA" id="ARBA00004752"/>
    </source>
</evidence>
<dbReference type="InterPro" id="IPR038063">
    <property type="entry name" value="Transpep_catalytic_dom"/>
</dbReference>
<dbReference type="InterPro" id="IPR050979">
    <property type="entry name" value="LD-transpeptidase"/>
</dbReference>
<dbReference type="GO" id="GO:0071555">
    <property type="term" value="P:cell wall organization"/>
    <property type="evidence" value="ECO:0007669"/>
    <property type="project" value="UniProtKB-UniRule"/>
</dbReference>
<dbReference type="Proteomes" id="UP000032515">
    <property type="component" value="Unassembled WGS sequence"/>
</dbReference>
<evidence type="ECO:0000256" key="7">
    <source>
        <dbReference type="ARBA" id="ARBA00022984"/>
    </source>
</evidence>
<dbReference type="PROSITE" id="PS52029">
    <property type="entry name" value="LD_TPASE"/>
    <property type="match status" value="1"/>
</dbReference>
<evidence type="ECO:0000313" key="13">
    <source>
        <dbReference type="Proteomes" id="UP000032515"/>
    </source>
</evidence>
<dbReference type="GO" id="GO:0018104">
    <property type="term" value="P:peptidoglycan-protein cross-linking"/>
    <property type="evidence" value="ECO:0007669"/>
    <property type="project" value="TreeGrafter"/>
</dbReference>
<keyword evidence="10" id="KW-0732">Signal</keyword>